<dbReference type="AlphaFoldDB" id="A0A160T852"/>
<organism evidence="1 2">
    <name type="scientific">Candidatus Promineifilum breve</name>
    <dbReference type="NCBI Taxonomy" id="1806508"/>
    <lineage>
        <taxon>Bacteria</taxon>
        <taxon>Bacillati</taxon>
        <taxon>Chloroflexota</taxon>
        <taxon>Ardenticatenia</taxon>
        <taxon>Candidatus Promineifilales</taxon>
        <taxon>Candidatus Promineifilaceae</taxon>
        <taxon>Candidatus Promineifilum</taxon>
    </lineage>
</organism>
<evidence type="ECO:0000313" key="1">
    <source>
        <dbReference type="EMBL" id="CUS05568.1"/>
    </source>
</evidence>
<dbReference type="Proteomes" id="UP000215027">
    <property type="component" value="Chromosome II"/>
</dbReference>
<gene>
    <name evidence="1" type="ORF">CFX0092_B0034</name>
</gene>
<evidence type="ECO:0000313" key="2">
    <source>
        <dbReference type="Proteomes" id="UP000215027"/>
    </source>
</evidence>
<protein>
    <submittedName>
        <fullName evidence="1">Uncharacterized protein</fullName>
    </submittedName>
</protein>
<dbReference type="EMBL" id="LN890656">
    <property type="protein sequence ID" value="CUS05568.1"/>
    <property type="molecule type" value="Genomic_DNA"/>
</dbReference>
<proteinExistence type="predicted"/>
<sequence>MTAPSRAPAWGVGGWALSLYSGFYGSRGDEELNTDRTRIKRMRRIEFGRRSSHLFNPCLAVLKSFSPHTIR</sequence>
<name>A0A160T852_9CHLR</name>
<dbReference type="KEGG" id="pbf:CFX0092_B0034"/>
<accession>A0A160T852</accession>
<keyword evidence="2" id="KW-1185">Reference proteome</keyword>
<reference evidence="1" key="1">
    <citation type="submission" date="2016-01" db="EMBL/GenBank/DDBJ databases">
        <authorList>
            <person name="Mcilroy J.S."/>
            <person name="Karst M S."/>
            <person name="Albertsen M."/>
        </authorList>
    </citation>
    <scope>NUCLEOTIDE SEQUENCE</scope>
    <source>
        <strain evidence="1">Cfx-K</strain>
    </source>
</reference>